<dbReference type="EMBL" id="CP041241">
    <property type="protein sequence ID" value="QLL65400.1"/>
    <property type="molecule type" value="Genomic_DNA"/>
</dbReference>
<protein>
    <submittedName>
        <fullName evidence="7">Mechanosensitive ion channel family protein</fullName>
    </submittedName>
</protein>
<dbReference type="Proteomes" id="UP000510721">
    <property type="component" value="Plasmid pEmeITTGR7c"/>
</dbReference>
<dbReference type="SUPFAM" id="SSF50182">
    <property type="entry name" value="Sm-like ribonucleoproteins"/>
    <property type="match status" value="1"/>
</dbReference>
<dbReference type="Gene3D" id="2.30.30.60">
    <property type="match status" value="1"/>
</dbReference>
<keyword evidence="3" id="KW-1003">Cell membrane</keyword>
<dbReference type="SUPFAM" id="SSF82689">
    <property type="entry name" value="Mechanosensitive channel protein MscS (YggB), C-terminal domain"/>
    <property type="match status" value="1"/>
</dbReference>
<dbReference type="InterPro" id="IPR011014">
    <property type="entry name" value="MscS_channel_TM-2"/>
</dbReference>
<evidence type="ECO:0000256" key="3">
    <source>
        <dbReference type="ARBA" id="ARBA00022475"/>
    </source>
</evidence>
<geneLocation type="plasmid" evidence="8">
    <name>pemeittgr7c</name>
</geneLocation>
<name>A0A859QRP4_9HYPH</name>
<gene>
    <name evidence="7" type="ORF">FKV68_29120</name>
</gene>
<keyword evidence="5" id="KW-1133">Transmembrane helix</keyword>
<organism evidence="7 8">
    <name type="scientific">Sinorhizobium mexicanum</name>
    <dbReference type="NCBI Taxonomy" id="375549"/>
    <lineage>
        <taxon>Bacteria</taxon>
        <taxon>Pseudomonadati</taxon>
        <taxon>Pseudomonadota</taxon>
        <taxon>Alphaproteobacteria</taxon>
        <taxon>Hyphomicrobiales</taxon>
        <taxon>Rhizobiaceae</taxon>
        <taxon>Sinorhizobium/Ensifer group</taxon>
        <taxon>Sinorhizobium</taxon>
    </lineage>
</organism>
<dbReference type="Pfam" id="PF00924">
    <property type="entry name" value="MS_channel_2nd"/>
    <property type="match status" value="1"/>
</dbReference>
<dbReference type="Pfam" id="PF21088">
    <property type="entry name" value="MS_channel_1st"/>
    <property type="match status" value="1"/>
</dbReference>
<dbReference type="InterPro" id="IPR023408">
    <property type="entry name" value="MscS_beta-dom_sf"/>
</dbReference>
<keyword evidence="6" id="KW-0472">Membrane</keyword>
<keyword evidence="7" id="KW-0614">Plasmid</keyword>
<evidence type="ECO:0000256" key="6">
    <source>
        <dbReference type="ARBA" id="ARBA00023136"/>
    </source>
</evidence>
<dbReference type="RefSeq" id="WP_209647256.1">
    <property type="nucleotide sequence ID" value="NZ_JAGGJT010000005.1"/>
</dbReference>
<dbReference type="Gene3D" id="1.10.287.1260">
    <property type="match status" value="1"/>
</dbReference>
<dbReference type="InterPro" id="IPR049142">
    <property type="entry name" value="MS_channel_1st"/>
</dbReference>
<dbReference type="Gene3D" id="3.30.70.100">
    <property type="match status" value="1"/>
</dbReference>
<dbReference type="KEGG" id="emx:FKV68_29120"/>
<evidence type="ECO:0000313" key="8">
    <source>
        <dbReference type="Proteomes" id="UP000510721"/>
    </source>
</evidence>
<sequence>MSFVRFLLPLLVLCFCLSGAATLRAQVTTEKALENAAPVLLIEEWEGRSRSRLNALLSAVPRVGNELSRVASGLRQEARSSGLAPAVLMLGIIAGIAFGAEWFVRRAVRDSPLPKRPLTRVHAEFLPLLAFTATVAVLFLLFAWPPLSRVVVFHALLAMIAYRFVIVLCRLALFMSVLSARAYSRVRMFAAVAFVAVAFSAVCERLSVDPDVRSVLAIGFSVLLLLISIDGIWRNGPDDGQPPQSRAARAIGITGAVLLWLLWCGGFVALFWLGIMLIVVPRALSATDSVVHVWAASRGDGERASDPKTVLLARGTRAIVIIAAVDWVGFVWRHNFQFLAGHMTLAQTIIGGAFNSIVILLLIDLSWQLANAYITRKLSDRGDEAALTPNEAARQSRLRTLLPVFRNGLAAGLLSVAVLTVLSQMGVEIGPLIAGAGVFGVAIGFGSQTLVKDIVSGIFYLLDDAFRVGEYIEAGSYTGVVESFSLRSVRLRHHRGPIFTVPFGSLGAIKNASRDWTVDKFRIRVPFKTDLDRVRQLIKDIGRQLQGDPEFGSFFIEPLKLKGVEQIGEYGIELGVAFTCKPGEQTMIRRKAYAMLMQAFRDNGIDFAQPTVQVSGDDKDTAAALAARQLPGTTATPSPG</sequence>
<accession>A0A859QRP4</accession>
<evidence type="ECO:0000256" key="5">
    <source>
        <dbReference type="ARBA" id="ARBA00022989"/>
    </source>
</evidence>
<dbReference type="Pfam" id="PF21082">
    <property type="entry name" value="MS_channel_3rd"/>
    <property type="match status" value="1"/>
</dbReference>
<dbReference type="GO" id="GO:0005886">
    <property type="term" value="C:plasma membrane"/>
    <property type="evidence" value="ECO:0007669"/>
    <property type="project" value="UniProtKB-SubCell"/>
</dbReference>
<dbReference type="InterPro" id="IPR006685">
    <property type="entry name" value="MscS_channel_2nd"/>
</dbReference>
<dbReference type="InterPro" id="IPR011066">
    <property type="entry name" value="MscS_channel_C_sf"/>
</dbReference>
<dbReference type="InterPro" id="IPR010920">
    <property type="entry name" value="LSM_dom_sf"/>
</dbReference>
<dbReference type="AlphaFoldDB" id="A0A859QRP4"/>
<evidence type="ECO:0000313" key="7">
    <source>
        <dbReference type="EMBL" id="QLL65400.1"/>
    </source>
</evidence>
<dbReference type="PANTHER" id="PTHR30460">
    <property type="entry name" value="MODERATE CONDUCTANCE MECHANOSENSITIVE CHANNEL YBIO"/>
    <property type="match status" value="1"/>
</dbReference>
<evidence type="ECO:0000256" key="1">
    <source>
        <dbReference type="ARBA" id="ARBA00004651"/>
    </source>
</evidence>
<dbReference type="PANTHER" id="PTHR30460:SF0">
    <property type="entry name" value="MODERATE CONDUCTANCE MECHANOSENSITIVE CHANNEL YBIO"/>
    <property type="match status" value="1"/>
</dbReference>
<keyword evidence="8" id="KW-1185">Reference proteome</keyword>
<keyword evidence="4" id="KW-0812">Transmembrane</keyword>
<dbReference type="InterPro" id="IPR049278">
    <property type="entry name" value="MS_channel_C"/>
</dbReference>
<comment type="subcellular location">
    <subcellularLocation>
        <location evidence="1">Cell membrane</location>
        <topology evidence="1">Multi-pass membrane protein</topology>
    </subcellularLocation>
</comment>
<reference evidence="7 8" key="1">
    <citation type="submission" date="2019-06" db="EMBL/GenBank/DDBJ databases">
        <title>Complete genome sequence of Ensifer mexicanus ITTG R7 isolated from nodules of Acacia angustissima (Mill.) Kuntze.</title>
        <authorList>
            <person name="Rincon-Rosales R."/>
            <person name="Rogel M.A."/>
            <person name="Guerrero G."/>
            <person name="Rincon-Molina C.I."/>
            <person name="Lopez-Lopez A."/>
            <person name="Martinez-Romero E."/>
        </authorList>
    </citation>
    <scope>NUCLEOTIDE SEQUENCE [LARGE SCALE GENOMIC DNA]</scope>
    <source>
        <strain evidence="7 8">ITTG R7</strain>
        <plasmid evidence="8">pemeittgr7c</plasmid>
    </source>
</reference>
<evidence type="ECO:0000256" key="2">
    <source>
        <dbReference type="ARBA" id="ARBA00008017"/>
    </source>
</evidence>
<evidence type="ECO:0000256" key="4">
    <source>
        <dbReference type="ARBA" id="ARBA00022692"/>
    </source>
</evidence>
<dbReference type="GO" id="GO:0008381">
    <property type="term" value="F:mechanosensitive monoatomic ion channel activity"/>
    <property type="evidence" value="ECO:0007669"/>
    <property type="project" value="InterPro"/>
</dbReference>
<dbReference type="SUPFAM" id="SSF82861">
    <property type="entry name" value="Mechanosensitive channel protein MscS (YggB), transmembrane region"/>
    <property type="match status" value="1"/>
</dbReference>
<dbReference type="InterPro" id="IPR045276">
    <property type="entry name" value="YbiO_bact"/>
</dbReference>
<comment type="similarity">
    <text evidence="2">Belongs to the MscS (TC 1.A.23) family.</text>
</comment>
<proteinExistence type="inferred from homology"/>